<sequence>MLNFSGEDFDVIVVGAGIMGSSTAYQTSKRGHKTLLLEQFDFLHHRGSSHGESRTIRPTYPQDYYCSMVLESYTLWEQAESEIGYKVSFKASQFDMGPADATNFKALISSCRKNSLPHQVLDKAQVAQKFSGRIHIPEDWVGVSTEYGGVIKPTKAVSMFQTLALKNGAVLRDNMEVKDIKRDGEGGGLVVFTSNGEKFRGKKCVVTVGAWMKKLVKTVIGVEIPIQPLETTVCYWRINEGHETDYAIGGDFPTFASYGEPYVYGTPSLEFPGLIKVAVHGGYACDPDKRPWGPGISLAALKEWIQGRFSGLVDSAGPVATQLCMYSMTPDEDFVMDFLGGEFGKDLVIGGGFSGHGFKMAPVVGRILADLVLSGEAEGVDLKHFRVARFNENPKGNVKAFEDQVGTFQ</sequence>
<dbReference type="InterPro" id="IPR006076">
    <property type="entry name" value="FAD-dep_OxRdtase"/>
</dbReference>
<reference evidence="10" key="1">
    <citation type="submission" date="2025-08" db="UniProtKB">
        <authorList>
            <consortium name="RefSeq"/>
        </authorList>
    </citation>
    <scope>IDENTIFICATION</scope>
    <source>
        <tissue evidence="10">Seedling</tissue>
    </source>
</reference>
<feature type="domain" description="FAD dependent oxidoreductase" evidence="8">
    <location>
        <begin position="10"/>
        <end position="371"/>
    </location>
</feature>
<evidence type="ECO:0000256" key="4">
    <source>
        <dbReference type="ARBA" id="ARBA00022630"/>
    </source>
</evidence>
<dbReference type="GeneID" id="107429922"/>
<keyword evidence="5" id="KW-0274">FAD</keyword>
<dbReference type="Proteomes" id="UP001652623">
    <property type="component" value="Chromosome 5"/>
</dbReference>
<evidence type="ECO:0000313" key="9">
    <source>
        <dbReference type="Proteomes" id="UP001652623"/>
    </source>
</evidence>
<dbReference type="SUPFAM" id="SSF54373">
    <property type="entry name" value="FAD-linked reductases, C-terminal domain"/>
    <property type="match status" value="1"/>
</dbReference>
<evidence type="ECO:0000256" key="1">
    <source>
        <dbReference type="ARBA" id="ARBA00001974"/>
    </source>
</evidence>
<dbReference type="GO" id="GO:0050660">
    <property type="term" value="F:flavin adenine dinucleotide binding"/>
    <property type="evidence" value="ECO:0007669"/>
    <property type="project" value="InterPro"/>
</dbReference>
<dbReference type="NCBIfam" id="TIGR01377">
    <property type="entry name" value="soxA_mon"/>
    <property type="match status" value="1"/>
</dbReference>
<dbReference type="PANTHER" id="PTHR10961">
    <property type="entry name" value="PEROXISOMAL SARCOSINE OXIDASE"/>
    <property type="match status" value="1"/>
</dbReference>
<dbReference type="InterPro" id="IPR045170">
    <property type="entry name" value="MTOX"/>
</dbReference>
<evidence type="ECO:0000256" key="3">
    <source>
        <dbReference type="ARBA" id="ARBA00012769"/>
    </source>
</evidence>
<protein>
    <recommendedName>
        <fullName evidence="3">sarcosine oxidasee (formaldehyde-forming)</fullName>
        <ecNumber evidence="3">1.5.3.1</ecNumber>
    </recommendedName>
</protein>
<dbReference type="Pfam" id="PF01266">
    <property type="entry name" value="DAO"/>
    <property type="match status" value="1"/>
</dbReference>
<gene>
    <name evidence="10" type="primary">LOC107429922</name>
</gene>
<organism evidence="9 10">
    <name type="scientific">Ziziphus jujuba</name>
    <name type="common">Chinese jujube</name>
    <name type="synonym">Ziziphus sativa</name>
    <dbReference type="NCBI Taxonomy" id="326968"/>
    <lineage>
        <taxon>Eukaryota</taxon>
        <taxon>Viridiplantae</taxon>
        <taxon>Streptophyta</taxon>
        <taxon>Embryophyta</taxon>
        <taxon>Tracheophyta</taxon>
        <taxon>Spermatophyta</taxon>
        <taxon>Magnoliopsida</taxon>
        <taxon>eudicotyledons</taxon>
        <taxon>Gunneridae</taxon>
        <taxon>Pentapetalae</taxon>
        <taxon>rosids</taxon>
        <taxon>fabids</taxon>
        <taxon>Rosales</taxon>
        <taxon>Rhamnaceae</taxon>
        <taxon>Paliureae</taxon>
        <taxon>Ziziphus</taxon>
    </lineage>
</organism>
<dbReference type="EC" id="1.5.3.1" evidence="3"/>
<evidence type="ECO:0000313" key="10">
    <source>
        <dbReference type="RefSeq" id="XP_015896180.1"/>
    </source>
</evidence>
<dbReference type="AlphaFoldDB" id="A0A6P4B2M6"/>
<comment type="catalytic activity">
    <reaction evidence="7">
        <text>sarcosine + O2 + H2O = formaldehyde + glycine + H2O2</text>
        <dbReference type="Rhea" id="RHEA:13313"/>
        <dbReference type="ChEBI" id="CHEBI:15377"/>
        <dbReference type="ChEBI" id="CHEBI:15379"/>
        <dbReference type="ChEBI" id="CHEBI:16240"/>
        <dbReference type="ChEBI" id="CHEBI:16842"/>
        <dbReference type="ChEBI" id="CHEBI:57305"/>
        <dbReference type="ChEBI" id="CHEBI:57433"/>
        <dbReference type="EC" id="1.5.3.1"/>
    </reaction>
</comment>
<dbReference type="Gene3D" id="3.50.50.60">
    <property type="entry name" value="FAD/NAD(P)-binding domain"/>
    <property type="match status" value="1"/>
</dbReference>
<dbReference type="FunFam" id="3.50.50.60:FF:000189">
    <property type="entry name" value="Monomeric sarcosine oxidase"/>
    <property type="match status" value="1"/>
</dbReference>
<name>A0A6P4B2M6_ZIZJJ</name>
<evidence type="ECO:0000256" key="6">
    <source>
        <dbReference type="ARBA" id="ARBA00023002"/>
    </source>
</evidence>
<keyword evidence="4" id="KW-0285">Flavoprotein</keyword>
<dbReference type="GO" id="GO:0008115">
    <property type="term" value="F:sarcosine oxidase activity"/>
    <property type="evidence" value="ECO:0007669"/>
    <property type="project" value="UniProtKB-EC"/>
</dbReference>
<dbReference type="PANTHER" id="PTHR10961:SF7">
    <property type="entry name" value="FAD DEPENDENT OXIDOREDUCTASE DOMAIN-CONTAINING PROTEIN"/>
    <property type="match status" value="1"/>
</dbReference>
<dbReference type="InParanoid" id="A0A6P4B2M6"/>
<dbReference type="RefSeq" id="XP_015896180.1">
    <property type="nucleotide sequence ID" value="XM_016040694.3"/>
</dbReference>
<keyword evidence="6" id="KW-0560">Oxidoreductase</keyword>
<comment type="cofactor">
    <cofactor evidence="1">
        <name>FAD</name>
        <dbReference type="ChEBI" id="CHEBI:57692"/>
    </cofactor>
</comment>
<evidence type="ECO:0000256" key="7">
    <source>
        <dbReference type="ARBA" id="ARBA00052742"/>
    </source>
</evidence>
<dbReference type="InterPro" id="IPR036188">
    <property type="entry name" value="FAD/NAD-bd_sf"/>
</dbReference>
<dbReference type="KEGG" id="zju:107429922"/>
<proteinExistence type="inferred from homology"/>
<dbReference type="FunCoup" id="A0A6P4B2M6">
    <property type="interactions" value="413"/>
</dbReference>
<dbReference type="Gene3D" id="3.30.9.10">
    <property type="entry name" value="D-Amino Acid Oxidase, subunit A, domain 2"/>
    <property type="match status" value="1"/>
</dbReference>
<comment type="similarity">
    <text evidence="2">Belongs to the MSOX/MTOX family.</text>
</comment>
<evidence type="ECO:0000256" key="2">
    <source>
        <dbReference type="ARBA" id="ARBA00010989"/>
    </source>
</evidence>
<evidence type="ECO:0000259" key="8">
    <source>
        <dbReference type="Pfam" id="PF01266"/>
    </source>
</evidence>
<evidence type="ECO:0000256" key="5">
    <source>
        <dbReference type="ARBA" id="ARBA00022827"/>
    </source>
</evidence>
<dbReference type="SUPFAM" id="SSF51905">
    <property type="entry name" value="FAD/NAD(P)-binding domain"/>
    <property type="match status" value="1"/>
</dbReference>
<accession>A0A6P4B2M6</accession>
<keyword evidence="9" id="KW-1185">Reference proteome</keyword>